<name>A0A8X6XUN3_9ARAC</name>
<dbReference type="Proteomes" id="UP000886998">
    <property type="component" value="Unassembled WGS sequence"/>
</dbReference>
<dbReference type="EMBL" id="BMAV01012381">
    <property type="protein sequence ID" value="GFY59009.1"/>
    <property type="molecule type" value="Genomic_DNA"/>
</dbReference>
<comment type="caution">
    <text evidence="1">The sequence shown here is derived from an EMBL/GenBank/DDBJ whole genome shotgun (WGS) entry which is preliminary data.</text>
</comment>
<gene>
    <name evidence="1" type="ORF">TNIN_164171</name>
</gene>
<organism evidence="1 2">
    <name type="scientific">Trichonephila inaurata madagascariensis</name>
    <dbReference type="NCBI Taxonomy" id="2747483"/>
    <lineage>
        <taxon>Eukaryota</taxon>
        <taxon>Metazoa</taxon>
        <taxon>Ecdysozoa</taxon>
        <taxon>Arthropoda</taxon>
        <taxon>Chelicerata</taxon>
        <taxon>Arachnida</taxon>
        <taxon>Araneae</taxon>
        <taxon>Araneomorphae</taxon>
        <taxon>Entelegynae</taxon>
        <taxon>Araneoidea</taxon>
        <taxon>Nephilidae</taxon>
        <taxon>Trichonephila</taxon>
        <taxon>Trichonephila inaurata</taxon>
    </lineage>
</organism>
<accession>A0A8X6XUN3</accession>
<protein>
    <submittedName>
        <fullName evidence="1">Uncharacterized protein</fullName>
    </submittedName>
</protein>
<dbReference type="AlphaFoldDB" id="A0A8X6XUN3"/>
<keyword evidence="2" id="KW-1185">Reference proteome</keyword>
<sequence length="116" mass="12781">MHVRAPPRIASSVQQLLRQPLTDSCVNSREANILASSITRSHALRHLHVIKSNRCSGAGIEPEDATVNRITTNFADMLPFFDQRVYFKYSCSYGGSTVCHVVMASAIANAVRAMVF</sequence>
<reference evidence="1" key="1">
    <citation type="submission" date="2020-08" db="EMBL/GenBank/DDBJ databases">
        <title>Multicomponent nature underlies the extraordinary mechanical properties of spider dragline silk.</title>
        <authorList>
            <person name="Kono N."/>
            <person name="Nakamura H."/>
            <person name="Mori M."/>
            <person name="Yoshida Y."/>
            <person name="Ohtoshi R."/>
            <person name="Malay A.D."/>
            <person name="Moran D.A.P."/>
            <person name="Tomita M."/>
            <person name="Numata K."/>
            <person name="Arakawa K."/>
        </authorList>
    </citation>
    <scope>NUCLEOTIDE SEQUENCE</scope>
</reference>
<proteinExistence type="predicted"/>
<evidence type="ECO:0000313" key="1">
    <source>
        <dbReference type="EMBL" id="GFY59009.1"/>
    </source>
</evidence>
<evidence type="ECO:0000313" key="2">
    <source>
        <dbReference type="Proteomes" id="UP000886998"/>
    </source>
</evidence>